<name>A0A835M1N2_9MAGN</name>
<evidence type="ECO:0000259" key="2">
    <source>
        <dbReference type="Pfam" id="PF21728"/>
    </source>
</evidence>
<dbReference type="AlphaFoldDB" id="A0A835M1N2"/>
<dbReference type="EMBL" id="JADFTS010000003">
    <property type="protein sequence ID" value="KAF9613087.1"/>
    <property type="molecule type" value="Genomic_DNA"/>
</dbReference>
<dbReference type="Proteomes" id="UP000631114">
    <property type="component" value="Unassembled WGS sequence"/>
</dbReference>
<proteinExistence type="predicted"/>
<evidence type="ECO:0000313" key="4">
    <source>
        <dbReference type="Proteomes" id="UP000631114"/>
    </source>
</evidence>
<reference evidence="3 4" key="1">
    <citation type="submission" date="2020-10" db="EMBL/GenBank/DDBJ databases">
        <title>The Coptis chinensis genome and diversification of protoberbering-type alkaloids.</title>
        <authorList>
            <person name="Wang B."/>
            <person name="Shu S."/>
            <person name="Song C."/>
            <person name="Liu Y."/>
        </authorList>
    </citation>
    <scope>NUCLEOTIDE SEQUENCE [LARGE SCALE GENOMIC DNA]</scope>
    <source>
        <strain evidence="3">HL-2020</strain>
        <tissue evidence="3">Leaf</tissue>
    </source>
</reference>
<comment type="caution">
    <text evidence="3">The sequence shown here is derived from an EMBL/GenBank/DDBJ whole genome shotgun (WGS) entry which is preliminary data.</text>
</comment>
<dbReference type="Pfam" id="PF21728">
    <property type="entry name" value="PADR1_N"/>
    <property type="match status" value="1"/>
</dbReference>
<dbReference type="InterPro" id="IPR049296">
    <property type="entry name" value="PARP1-like_PADR1_N"/>
</dbReference>
<feature type="compositionally biased region" description="Basic and acidic residues" evidence="1">
    <location>
        <begin position="8"/>
        <end position="31"/>
    </location>
</feature>
<keyword evidence="4" id="KW-1185">Reference proteome</keyword>
<organism evidence="3 4">
    <name type="scientific">Coptis chinensis</name>
    <dbReference type="NCBI Taxonomy" id="261450"/>
    <lineage>
        <taxon>Eukaryota</taxon>
        <taxon>Viridiplantae</taxon>
        <taxon>Streptophyta</taxon>
        <taxon>Embryophyta</taxon>
        <taxon>Tracheophyta</taxon>
        <taxon>Spermatophyta</taxon>
        <taxon>Magnoliopsida</taxon>
        <taxon>Ranunculales</taxon>
        <taxon>Ranunculaceae</taxon>
        <taxon>Coptidoideae</taxon>
        <taxon>Coptis</taxon>
    </lineage>
</organism>
<feature type="region of interest" description="Disordered" evidence="1">
    <location>
        <begin position="1"/>
        <end position="31"/>
    </location>
</feature>
<accession>A0A835M1N2</accession>
<feature type="compositionally biased region" description="Basic and acidic residues" evidence="1">
    <location>
        <begin position="229"/>
        <end position="240"/>
    </location>
</feature>
<feature type="domain" description="PARP1-like PADR1" evidence="2">
    <location>
        <begin position="29"/>
        <end position="78"/>
    </location>
</feature>
<evidence type="ECO:0000313" key="3">
    <source>
        <dbReference type="EMBL" id="KAF9613087.1"/>
    </source>
</evidence>
<feature type="region of interest" description="Disordered" evidence="1">
    <location>
        <begin position="229"/>
        <end position="248"/>
    </location>
</feature>
<sequence length="248" mass="28123">MPSSDLNSEAHVDDELLKKPSKGDVPNKSDLKSKLEAQSKKLWAIQDDLQKHVTMTEMRVMLEANHSYLRGSELELRDHWYEAKDADMRRIQCVMQDMQDAYFQVKLKFKKCFEMENQLNFSQLGDELRGQSKAYEENKWSKSSPAVVPTYPSVFSAMSGLLNDPTIKEFAAQIAKDRAFTTASSSKKLLGVQSGFCPHTTSSILESLANPARKKEELEERMARIKDDPSLKMILDDRESGGPAVQLQ</sequence>
<dbReference type="Gene3D" id="1.10.20.130">
    <property type="match status" value="1"/>
</dbReference>
<gene>
    <name evidence="3" type="ORF">IFM89_005535</name>
</gene>
<protein>
    <recommendedName>
        <fullName evidence="2">PARP1-like PADR1 domain-containing protein</fullName>
    </recommendedName>
</protein>
<evidence type="ECO:0000256" key="1">
    <source>
        <dbReference type="SAM" id="MobiDB-lite"/>
    </source>
</evidence>